<name>A0A8H7ZZS4_9FUNG</name>
<keyword evidence="3" id="KW-1185">Reference proteome</keyword>
<evidence type="ECO:0000313" key="3">
    <source>
        <dbReference type="Proteomes" id="UP000673691"/>
    </source>
</evidence>
<proteinExistence type="predicted"/>
<dbReference type="Proteomes" id="UP000673691">
    <property type="component" value="Unassembled WGS sequence"/>
</dbReference>
<organism evidence="2 3">
    <name type="scientific">Olpidium bornovanus</name>
    <dbReference type="NCBI Taxonomy" id="278681"/>
    <lineage>
        <taxon>Eukaryota</taxon>
        <taxon>Fungi</taxon>
        <taxon>Fungi incertae sedis</taxon>
        <taxon>Olpidiomycota</taxon>
        <taxon>Olpidiomycotina</taxon>
        <taxon>Olpidiomycetes</taxon>
        <taxon>Olpidiales</taxon>
        <taxon>Olpidiaceae</taxon>
        <taxon>Olpidium</taxon>
    </lineage>
</organism>
<evidence type="ECO:0000256" key="1">
    <source>
        <dbReference type="SAM" id="MobiDB-lite"/>
    </source>
</evidence>
<protein>
    <submittedName>
        <fullName evidence="2">Uncharacterized protein</fullName>
    </submittedName>
</protein>
<feature type="region of interest" description="Disordered" evidence="1">
    <location>
        <begin position="49"/>
        <end position="74"/>
    </location>
</feature>
<feature type="region of interest" description="Disordered" evidence="1">
    <location>
        <begin position="1"/>
        <end position="23"/>
    </location>
</feature>
<feature type="compositionally biased region" description="Basic residues" evidence="1">
    <location>
        <begin position="168"/>
        <end position="178"/>
    </location>
</feature>
<sequence length="178" mass="18405">LSAEIGGNRDDSGGQCWPKSADGGNAVIRTNKRMVVRLGELGHSSVANAGFLQETTHQRRKRAGAKRQNAGASTAEAPEAVGAVVSEAPEGRCVVVLFGVWSGVGEAGGGWSPPWSARTVAAIASETAATTRALRKSMVEVTWNTEKLGGGATMFGLGRSPPGPVVATRHKHPSHLAE</sequence>
<gene>
    <name evidence="2" type="ORF">BJ554DRAFT_5318</name>
</gene>
<feature type="non-terminal residue" evidence="2">
    <location>
        <position position="1"/>
    </location>
</feature>
<evidence type="ECO:0000313" key="2">
    <source>
        <dbReference type="EMBL" id="KAG5462364.1"/>
    </source>
</evidence>
<dbReference type="EMBL" id="JAEFCI010002240">
    <property type="protein sequence ID" value="KAG5462364.1"/>
    <property type="molecule type" value="Genomic_DNA"/>
</dbReference>
<dbReference type="AlphaFoldDB" id="A0A8H7ZZS4"/>
<feature type="region of interest" description="Disordered" evidence="1">
    <location>
        <begin position="152"/>
        <end position="178"/>
    </location>
</feature>
<comment type="caution">
    <text evidence="2">The sequence shown here is derived from an EMBL/GenBank/DDBJ whole genome shotgun (WGS) entry which is preliminary data.</text>
</comment>
<accession>A0A8H7ZZS4</accession>
<reference evidence="2 3" key="1">
    <citation type="journal article" name="Sci. Rep.">
        <title>Genome-scale phylogenetic analyses confirm Olpidium as the closest living zoosporic fungus to the non-flagellated, terrestrial fungi.</title>
        <authorList>
            <person name="Chang Y."/>
            <person name="Rochon D."/>
            <person name="Sekimoto S."/>
            <person name="Wang Y."/>
            <person name="Chovatia M."/>
            <person name="Sandor L."/>
            <person name="Salamov A."/>
            <person name="Grigoriev I.V."/>
            <person name="Stajich J.E."/>
            <person name="Spatafora J.W."/>
        </authorList>
    </citation>
    <scope>NUCLEOTIDE SEQUENCE [LARGE SCALE GENOMIC DNA]</scope>
    <source>
        <strain evidence="2">S191</strain>
    </source>
</reference>